<dbReference type="InterPro" id="IPR001387">
    <property type="entry name" value="Cro/C1-type_HTH"/>
</dbReference>
<protein>
    <recommendedName>
        <fullName evidence="4">HTH cro/C1-type domain-containing protein</fullName>
    </recommendedName>
</protein>
<dbReference type="InterPro" id="IPR010982">
    <property type="entry name" value="Lambda_DNA-bd_dom_sf"/>
</dbReference>
<dbReference type="Gene3D" id="1.10.260.40">
    <property type="entry name" value="lambda repressor-like DNA-binding domains"/>
    <property type="match status" value="1"/>
</dbReference>
<comment type="caution">
    <text evidence="2">The sequence shown here is derived from an EMBL/GenBank/DDBJ whole genome shotgun (WGS) entry which is preliminary data.</text>
</comment>
<evidence type="ECO:0000256" key="1">
    <source>
        <dbReference type="SAM" id="MobiDB-lite"/>
    </source>
</evidence>
<name>A0ABP9AJY5_9GAMM</name>
<evidence type="ECO:0000313" key="3">
    <source>
        <dbReference type="Proteomes" id="UP001499959"/>
    </source>
</evidence>
<sequence length="133" mass="14901">MDIAHAQHAHIHLGNDVTLPHGFDGEPLPAALPRERTDSAGGSASPLSAAERLHRGHVLLDSALLRRLRQDKLMSQQDLADDCWRRNIQLSLTTIKRAEAGRAVRFRIAREFARCFDVQVTRILRTEDPASNH</sequence>
<dbReference type="EMBL" id="BAABJE010000001">
    <property type="protein sequence ID" value="GAA4781484.1"/>
    <property type="molecule type" value="Genomic_DNA"/>
</dbReference>
<organism evidence="2 3">
    <name type="scientific">Lysobacter hankyongensis</name>
    <dbReference type="NCBI Taxonomy" id="1176535"/>
    <lineage>
        <taxon>Bacteria</taxon>
        <taxon>Pseudomonadati</taxon>
        <taxon>Pseudomonadota</taxon>
        <taxon>Gammaproteobacteria</taxon>
        <taxon>Lysobacterales</taxon>
        <taxon>Lysobacteraceae</taxon>
        <taxon>Lysobacter</taxon>
    </lineage>
</organism>
<dbReference type="RefSeq" id="WP_345301438.1">
    <property type="nucleotide sequence ID" value="NZ_BAABJE010000001.1"/>
</dbReference>
<dbReference type="SUPFAM" id="SSF47413">
    <property type="entry name" value="lambda repressor-like DNA-binding domains"/>
    <property type="match status" value="1"/>
</dbReference>
<evidence type="ECO:0000313" key="2">
    <source>
        <dbReference type="EMBL" id="GAA4781484.1"/>
    </source>
</evidence>
<dbReference type="CDD" id="cd00093">
    <property type="entry name" value="HTH_XRE"/>
    <property type="match status" value="1"/>
</dbReference>
<evidence type="ECO:0008006" key="4">
    <source>
        <dbReference type="Google" id="ProtNLM"/>
    </source>
</evidence>
<feature type="region of interest" description="Disordered" evidence="1">
    <location>
        <begin position="24"/>
        <end position="48"/>
    </location>
</feature>
<gene>
    <name evidence="2" type="ORF">GCM10023307_02310</name>
</gene>
<accession>A0ABP9AJY5</accession>
<reference evidence="3" key="1">
    <citation type="journal article" date="2019" name="Int. J. Syst. Evol. Microbiol.">
        <title>The Global Catalogue of Microorganisms (GCM) 10K type strain sequencing project: providing services to taxonomists for standard genome sequencing and annotation.</title>
        <authorList>
            <consortium name="The Broad Institute Genomics Platform"/>
            <consortium name="The Broad Institute Genome Sequencing Center for Infectious Disease"/>
            <person name="Wu L."/>
            <person name="Ma J."/>
        </authorList>
    </citation>
    <scope>NUCLEOTIDE SEQUENCE [LARGE SCALE GENOMIC DNA]</scope>
    <source>
        <strain evidence="3">JCM 18204</strain>
    </source>
</reference>
<keyword evidence="3" id="KW-1185">Reference proteome</keyword>
<dbReference type="Proteomes" id="UP001499959">
    <property type="component" value="Unassembled WGS sequence"/>
</dbReference>
<feature type="compositionally biased region" description="Low complexity" evidence="1">
    <location>
        <begin position="39"/>
        <end position="48"/>
    </location>
</feature>
<proteinExistence type="predicted"/>